<protein>
    <recommendedName>
        <fullName evidence="2">ABM domain-containing protein</fullName>
    </recommendedName>
</protein>
<sequence>MFRALLLAAPLAALVLAGTHSSATAAEDENPLYKLIKSKVKDEKKPFALLVTFKVKTGNEKKFEAAFAPALVATRKEPGCVGYFLNHDPDDAGTYVMYEHFKGLPGLDAHMKEKHTQTLLATVIPLCEGEPKIKVLTIPE</sequence>
<dbReference type="PROSITE" id="PS51725">
    <property type="entry name" value="ABM"/>
    <property type="match status" value="1"/>
</dbReference>
<dbReference type="Gene3D" id="3.30.70.100">
    <property type="match status" value="1"/>
</dbReference>
<dbReference type="InterPro" id="IPR007138">
    <property type="entry name" value="ABM_dom"/>
</dbReference>
<dbReference type="RefSeq" id="WP_171473200.1">
    <property type="nucleotide sequence ID" value="NZ_CP053452.2"/>
</dbReference>
<evidence type="ECO:0000259" key="2">
    <source>
        <dbReference type="PROSITE" id="PS51725"/>
    </source>
</evidence>
<evidence type="ECO:0000313" key="3">
    <source>
        <dbReference type="EMBL" id="QJW97916.1"/>
    </source>
</evidence>
<dbReference type="PANTHER" id="PTHR33336">
    <property type="entry name" value="QUINOL MONOOXYGENASE YGIN-RELATED"/>
    <property type="match status" value="1"/>
</dbReference>
<evidence type="ECO:0000256" key="1">
    <source>
        <dbReference type="SAM" id="SignalP"/>
    </source>
</evidence>
<organism evidence="3 4">
    <name type="scientific">Frigoriglobus tundricola</name>
    <dbReference type="NCBI Taxonomy" id="2774151"/>
    <lineage>
        <taxon>Bacteria</taxon>
        <taxon>Pseudomonadati</taxon>
        <taxon>Planctomycetota</taxon>
        <taxon>Planctomycetia</taxon>
        <taxon>Gemmatales</taxon>
        <taxon>Gemmataceae</taxon>
        <taxon>Frigoriglobus</taxon>
    </lineage>
</organism>
<gene>
    <name evidence="3" type="ORF">FTUN_5496</name>
</gene>
<feature type="domain" description="ABM" evidence="2">
    <location>
        <begin position="47"/>
        <end position="136"/>
    </location>
</feature>
<accession>A0A6M5YWZ4</accession>
<feature type="chain" id="PRO_5026850798" description="ABM domain-containing protein" evidence="1">
    <location>
        <begin position="26"/>
        <end position="140"/>
    </location>
</feature>
<dbReference type="GO" id="GO:0003824">
    <property type="term" value="F:catalytic activity"/>
    <property type="evidence" value="ECO:0007669"/>
    <property type="project" value="TreeGrafter"/>
</dbReference>
<dbReference type="InterPro" id="IPR050744">
    <property type="entry name" value="AI-2_Isomerase_LsrG"/>
</dbReference>
<dbReference type="AlphaFoldDB" id="A0A6M5YWZ4"/>
<feature type="signal peptide" evidence="1">
    <location>
        <begin position="1"/>
        <end position="25"/>
    </location>
</feature>
<name>A0A6M5YWZ4_9BACT</name>
<dbReference type="EMBL" id="CP053452">
    <property type="protein sequence ID" value="QJW97916.1"/>
    <property type="molecule type" value="Genomic_DNA"/>
</dbReference>
<dbReference type="SUPFAM" id="SSF54909">
    <property type="entry name" value="Dimeric alpha+beta barrel"/>
    <property type="match status" value="1"/>
</dbReference>
<dbReference type="PANTHER" id="PTHR33336:SF15">
    <property type="entry name" value="ABM DOMAIN-CONTAINING PROTEIN"/>
    <property type="match status" value="1"/>
</dbReference>
<dbReference type="InterPro" id="IPR011008">
    <property type="entry name" value="Dimeric_a/b-barrel"/>
</dbReference>
<keyword evidence="4" id="KW-1185">Reference proteome</keyword>
<reference evidence="4" key="1">
    <citation type="submission" date="2020-05" db="EMBL/GenBank/DDBJ databases">
        <title>Frigoriglobus tundricola gen. nov., sp. nov., a psychrotolerant cellulolytic planctomycete of the family Gemmataceae with two divergent copies of 16S rRNA gene.</title>
        <authorList>
            <person name="Kulichevskaya I.S."/>
            <person name="Ivanova A.A."/>
            <person name="Naumoff D.G."/>
            <person name="Beletsky A.V."/>
            <person name="Rijpstra W.I.C."/>
            <person name="Sinninghe Damste J.S."/>
            <person name="Mardanov A.V."/>
            <person name="Ravin N.V."/>
            <person name="Dedysh S.N."/>
        </authorList>
    </citation>
    <scope>NUCLEOTIDE SEQUENCE [LARGE SCALE GENOMIC DNA]</scope>
    <source>
        <strain evidence="4">PL17</strain>
    </source>
</reference>
<keyword evidence="1" id="KW-0732">Signal</keyword>
<dbReference type="Pfam" id="PF03992">
    <property type="entry name" value="ABM"/>
    <property type="match status" value="1"/>
</dbReference>
<dbReference type="KEGG" id="ftj:FTUN_5496"/>
<proteinExistence type="predicted"/>
<evidence type="ECO:0000313" key="4">
    <source>
        <dbReference type="Proteomes" id="UP000503447"/>
    </source>
</evidence>
<dbReference type="Proteomes" id="UP000503447">
    <property type="component" value="Chromosome"/>
</dbReference>